<dbReference type="RefSeq" id="XP_001427778.1">
    <property type="nucleotide sequence ID" value="XM_001427741.1"/>
</dbReference>
<dbReference type="OMA" id="NQKTENH"/>
<dbReference type="InterPro" id="IPR011012">
    <property type="entry name" value="Longin-like_dom_sf"/>
</dbReference>
<dbReference type="EMBL" id="CT868008">
    <property type="protein sequence ID" value="CAK60380.1"/>
    <property type="molecule type" value="Genomic_DNA"/>
</dbReference>
<reference evidence="2 3" key="1">
    <citation type="journal article" date="2006" name="Nature">
        <title>Global trends of whole-genome duplications revealed by the ciliate Paramecium tetraurelia.</title>
        <authorList>
            <consortium name="Genoscope"/>
            <person name="Aury J.-M."/>
            <person name="Jaillon O."/>
            <person name="Duret L."/>
            <person name="Noel B."/>
            <person name="Jubin C."/>
            <person name="Porcel B.M."/>
            <person name="Segurens B."/>
            <person name="Daubin V."/>
            <person name="Anthouard V."/>
            <person name="Aiach N."/>
            <person name="Arnaiz O."/>
            <person name="Billaut A."/>
            <person name="Beisson J."/>
            <person name="Blanc I."/>
            <person name="Bouhouche K."/>
            <person name="Camara F."/>
            <person name="Duharcourt S."/>
            <person name="Guigo R."/>
            <person name="Gogendeau D."/>
            <person name="Katinka M."/>
            <person name="Keller A.-M."/>
            <person name="Kissmehl R."/>
            <person name="Klotz C."/>
            <person name="Koll F."/>
            <person name="Le Moue A."/>
            <person name="Lepere C."/>
            <person name="Malinsky S."/>
            <person name="Nowacki M."/>
            <person name="Nowak J.K."/>
            <person name="Plattner H."/>
            <person name="Poulain J."/>
            <person name="Ruiz F."/>
            <person name="Serrano V."/>
            <person name="Zagulski M."/>
            <person name="Dessen P."/>
            <person name="Betermier M."/>
            <person name="Weissenbach J."/>
            <person name="Scarpelli C."/>
            <person name="Schachter V."/>
            <person name="Sperling L."/>
            <person name="Meyer E."/>
            <person name="Cohen J."/>
            <person name="Wincker P."/>
        </authorList>
    </citation>
    <scope>NUCLEOTIDE SEQUENCE [LARGE SCALE GENOMIC DNA]</scope>
    <source>
        <strain evidence="2 3">Stock d4-2</strain>
    </source>
</reference>
<organism evidence="2 3">
    <name type="scientific">Paramecium tetraurelia</name>
    <dbReference type="NCBI Taxonomy" id="5888"/>
    <lineage>
        <taxon>Eukaryota</taxon>
        <taxon>Sar</taxon>
        <taxon>Alveolata</taxon>
        <taxon>Ciliophora</taxon>
        <taxon>Intramacronucleata</taxon>
        <taxon>Oligohymenophorea</taxon>
        <taxon>Peniculida</taxon>
        <taxon>Parameciidae</taxon>
        <taxon>Paramecium</taxon>
    </lineage>
</organism>
<keyword evidence="1" id="KW-1133">Transmembrane helix</keyword>
<accession>A0BPB3</accession>
<dbReference type="Proteomes" id="UP000000600">
    <property type="component" value="Unassembled WGS sequence"/>
</dbReference>
<sequence length="200" mass="23680">MILFSAISKGSLILCEYTESNEDFQSLILKQLKFIKNNEEKQQFQIVFQILILSQNEYTLYHLQKNQYNFMCLLQQPENSVIEDQKTFAYQFLQDIADQFQLMTQSQGIDKGQFTKVIAEIMVQYNQKTENHVGQLKQEIQEIQTHQEINTQNMYQEPKGISKKEHFGYSIYTCKSIFFVINLFLAGMLVELFTKFDKYL</sequence>
<name>A0BPB3_PARTE</name>
<dbReference type="AlphaFoldDB" id="A0BPB3"/>
<keyword evidence="1" id="KW-0472">Membrane</keyword>
<evidence type="ECO:0000313" key="3">
    <source>
        <dbReference type="Proteomes" id="UP000000600"/>
    </source>
</evidence>
<keyword evidence="3" id="KW-1185">Reference proteome</keyword>
<dbReference type="GeneID" id="5013562"/>
<dbReference type="OrthoDB" id="248747at2759"/>
<dbReference type="Gene3D" id="3.30.450.50">
    <property type="entry name" value="Longin domain"/>
    <property type="match status" value="1"/>
</dbReference>
<evidence type="ECO:0008006" key="4">
    <source>
        <dbReference type="Google" id="ProtNLM"/>
    </source>
</evidence>
<keyword evidence="1" id="KW-0812">Transmembrane</keyword>
<gene>
    <name evidence="2" type="ORF">GSPATT00005129001</name>
</gene>
<dbReference type="KEGG" id="ptm:GSPATT00005129001"/>
<proteinExistence type="predicted"/>
<dbReference type="SUPFAM" id="SSF64356">
    <property type="entry name" value="SNARE-like"/>
    <property type="match status" value="1"/>
</dbReference>
<dbReference type="InParanoid" id="A0BPB3"/>
<feature type="transmembrane region" description="Helical" evidence="1">
    <location>
        <begin position="169"/>
        <end position="190"/>
    </location>
</feature>
<protein>
    <recommendedName>
        <fullName evidence="4">Longin domain-containing protein</fullName>
    </recommendedName>
</protein>
<dbReference type="HOGENOM" id="CLU_1386571_0_0_1"/>
<evidence type="ECO:0000256" key="1">
    <source>
        <dbReference type="SAM" id="Phobius"/>
    </source>
</evidence>
<evidence type="ECO:0000313" key="2">
    <source>
        <dbReference type="EMBL" id="CAK60380.1"/>
    </source>
</evidence>